<gene>
    <name evidence="5" type="primary">ada2a_1</name>
    <name evidence="5" type="ORF">LARI1_G004355</name>
</gene>
<proteinExistence type="predicted"/>
<protein>
    <submittedName>
        <fullName evidence="5">Adenosine deaminase 2-A</fullName>
    </submittedName>
</protein>
<dbReference type="GO" id="GO:0004000">
    <property type="term" value="F:adenosine deaminase activity"/>
    <property type="evidence" value="ECO:0007669"/>
    <property type="project" value="TreeGrafter"/>
</dbReference>
<accession>A0A8T9BD04</accession>
<evidence type="ECO:0000313" key="6">
    <source>
        <dbReference type="Proteomes" id="UP000469559"/>
    </source>
</evidence>
<dbReference type="InterPro" id="IPR006330">
    <property type="entry name" value="Ado/ade_deaminase"/>
</dbReference>
<dbReference type="GO" id="GO:0006154">
    <property type="term" value="P:adenosine catabolic process"/>
    <property type="evidence" value="ECO:0007669"/>
    <property type="project" value="TreeGrafter"/>
</dbReference>
<dbReference type="Gene3D" id="3.20.20.140">
    <property type="entry name" value="Metal-dependent hydrolases"/>
    <property type="match status" value="2"/>
</dbReference>
<evidence type="ECO:0000313" key="5">
    <source>
        <dbReference type="EMBL" id="TVY16243.1"/>
    </source>
</evidence>
<dbReference type="Pfam" id="PF00962">
    <property type="entry name" value="A_deaminase"/>
    <property type="match status" value="1"/>
</dbReference>
<dbReference type="Proteomes" id="UP000469559">
    <property type="component" value="Unassembled WGS sequence"/>
</dbReference>
<evidence type="ECO:0000256" key="3">
    <source>
        <dbReference type="ARBA" id="ARBA00022801"/>
    </source>
</evidence>
<dbReference type="OrthoDB" id="7202371at2759"/>
<dbReference type="PANTHER" id="PTHR11409">
    <property type="entry name" value="ADENOSINE DEAMINASE"/>
    <property type="match status" value="1"/>
</dbReference>
<dbReference type="EMBL" id="QGMF01000392">
    <property type="protein sequence ID" value="TVY16243.1"/>
    <property type="molecule type" value="Genomic_DNA"/>
</dbReference>
<dbReference type="AlphaFoldDB" id="A0A8T9BD04"/>
<keyword evidence="2" id="KW-0479">Metal-binding</keyword>
<dbReference type="GO" id="GO:0046872">
    <property type="term" value="F:metal ion binding"/>
    <property type="evidence" value="ECO:0007669"/>
    <property type="project" value="UniProtKB-KW"/>
</dbReference>
<dbReference type="PANTHER" id="PTHR11409:SF39">
    <property type="entry name" value="ADENOSINE DEAMINASE 2"/>
    <property type="match status" value="1"/>
</dbReference>
<keyword evidence="6" id="KW-1185">Reference proteome</keyword>
<comment type="caution">
    <text evidence="5">The sequence shown here is derived from an EMBL/GenBank/DDBJ whole genome shotgun (WGS) entry which is preliminary data.</text>
</comment>
<dbReference type="InterPro" id="IPR001365">
    <property type="entry name" value="A_deaminase_dom"/>
</dbReference>
<sequence length="517" mass="58187">MSQHHLKDDSDSISTAHSLFAKAREELIANEKSLRSDHKFCSNLSPTAQKACTIVSKIRAEERKTIWSTTSSPDLQKTEIFPGMMFNIAKEYMETTKLWKIVLKMPKGALLHCHLGAMVDLHWVFNAALSEKGMCISATEPLSSPDVREKAGIKFAFSKTPHENGCSIWSEKYEPNTFVPVTVAADSYPDGGRGGWVRWMKDRCSITQSESLDHHLGIDDVWRKLNAAFAIVPGIVYYEPVMRKFLREFFRTLLKDGVRWVKFRTAPFTRFVLEGQEEACSDPSGVMRAIAEEIEGFKRNMRECIRLKKDYPDVISGYDLVGHEDSGRTLRSLTPELLWFQSECRQQQVNIPFFFHAGECVGDGDETDENLFDAILFGTRRLGHAFSLYKHPTLIDLVKQKSILVESCPISNEVLRYTASIMSHPLPALLARGVPAALSNDDPALLGQGTSGMTHDFWQALQGWENLGLEGLGSLAQNSVRWSAFEDEGAEEWEVNTREGEDGSGIRADRIKAWNAE</sequence>
<evidence type="ECO:0000259" key="4">
    <source>
        <dbReference type="Pfam" id="PF00962"/>
    </source>
</evidence>
<reference evidence="5 6" key="1">
    <citation type="submission" date="2018-05" db="EMBL/GenBank/DDBJ databases">
        <title>Whole genome sequencing for identification of molecular markers to develop diagnostic detection tools for the regulated plant pathogen Lachnellula willkommii.</title>
        <authorList>
            <person name="Giroux E."/>
            <person name="Bilodeau G."/>
        </authorList>
    </citation>
    <scope>NUCLEOTIDE SEQUENCE [LARGE SCALE GENOMIC DNA]</scope>
    <source>
        <strain evidence="5 6">CBS 203.66</strain>
    </source>
</reference>
<feature type="non-terminal residue" evidence="5">
    <location>
        <position position="517"/>
    </location>
</feature>
<dbReference type="InterPro" id="IPR032466">
    <property type="entry name" value="Metal_Hydrolase"/>
</dbReference>
<dbReference type="GO" id="GO:0046103">
    <property type="term" value="P:inosine biosynthetic process"/>
    <property type="evidence" value="ECO:0007669"/>
    <property type="project" value="TreeGrafter"/>
</dbReference>
<feature type="domain" description="Adenosine deaminase" evidence="4">
    <location>
        <begin position="222"/>
        <end position="489"/>
    </location>
</feature>
<organism evidence="5 6">
    <name type="scientific">Lachnellula arida</name>
    <dbReference type="NCBI Taxonomy" id="1316785"/>
    <lineage>
        <taxon>Eukaryota</taxon>
        <taxon>Fungi</taxon>
        <taxon>Dikarya</taxon>
        <taxon>Ascomycota</taxon>
        <taxon>Pezizomycotina</taxon>
        <taxon>Leotiomycetes</taxon>
        <taxon>Helotiales</taxon>
        <taxon>Lachnaceae</taxon>
        <taxon>Lachnellula</taxon>
    </lineage>
</organism>
<dbReference type="SUPFAM" id="SSF51556">
    <property type="entry name" value="Metallo-dependent hydrolases"/>
    <property type="match status" value="1"/>
</dbReference>
<keyword evidence="3" id="KW-0378">Hydrolase</keyword>
<comment type="cofactor">
    <cofactor evidence="1">
        <name>Zn(2+)</name>
        <dbReference type="ChEBI" id="CHEBI:29105"/>
    </cofactor>
</comment>
<name>A0A8T9BD04_9HELO</name>
<evidence type="ECO:0000256" key="1">
    <source>
        <dbReference type="ARBA" id="ARBA00001947"/>
    </source>
</evidence>
<evidence type="ECO:0000256" key="2">
    <source>
        <dbReference type="ARBA" id="ARBA00022723"/>
    </source>
</evidence>